<dbReference type="RefSeq" id="WP_127767064.1">
    <property type="nucleotide sequence ID" value="NZ_SADE01000003.1"/>
</dbReference>
<evidence type="ECO:0000313" key="3">
    <source>
        <dbReference type="Proteomes" id="UP000287447"/>
    </source>
</evidence>
<evidence type="ECO:0000259" key="1">
    <source>
        <dbReference type="Pfam" id="PF03358"/>
    </source>
</evidence>
<accession>A0A437QK11</accession>
<dbReference type="InterPro" id="IPR029039">
    <property type="entry name" value="Flavoprotein-like_sf"/>
</dbReference>
<dbReference type="GO" id="GO:0016491">
    <property type="term" value="F:oxidoreductase activity"/>
    <property type="evidence" value="ECO:0007669"/>
    <property type="project" value="InterPro"/>
</dbReference>
<dbReference type="Gene3D" id="3.40.50.360">
    <property type="match status" value="1"/>
</dbReference>
<comment type="caution">
    <text evidence="2">The sequence shown here is derived from an EMBL/GenBank/DDBJ whole genome shotgun (WGS) entry which is preliminary data.</text>
</comment>
<name>A0A437QK11_9PROT</name>
<keyword evidence="3" id="KW-1185">Reference proteome</keyword>
<dbReference type="PANTHER" id="PTHR30543">
    <property type="entry name" value="CHROMATE REDUCTASE"/>
    <property type="match status" value="1"/>
</dbReference>
<dbReference type="EMBL" id="SADE01000003">
    <property type="protein sequence ID" value="RVU34850.1"/>
    <property type="molecule type" value="Genomic_DNA"/>
</dbReference>
<dbReference type="PANTHER" id="PTHR30543:SF21">
    <property type="entry name" value="NAD(P)H-DEPENDENT FMN REDUCTASE LOT6"/>
    <property type="match status" value="1"/>
</dbReference>
<dbReference type="InterPro" id="IPR005025">
    <property type="entry name" value="FMN_Rdtase-like_dom"/>
</dbReference>
<gene>
    <name evidence="2" type="ORF">EOI86_18595</name>
</gene>
<sequence>MPLTLKIVIGSTRPGRKGPAVGAWATKAAAAHGGFETELVDLADFDLPLLDETAHPAQQNYEHDHTKRWSAAMAPSDAVVFVTPEYDYFPPAGLVNAVQCLHREWRYKPAGVVSYGGITGGMRSSGQLKLLLGGLGMAAIPQGVSLPFFGEHIGDDGIFDPPEGAGNQATAMLDELVKWADALKSLRA</sequence>
<feature type="domain" description="NADPH-dependent FMN reductase-like" evidence="1">
    <location>
        <begin position="7"/>
        <end position="147"/>
    </location>
</feature>
<dbReference type="OrthoDB" id="9812295at2"/>
<dbReference type="Pfam" id="PF03358">
    <property type="entry name" value="FMN_red"/>
    <property type="match status" value="1"/>
</dbReference>
<dbReference type="InterPro" id="IPR050712">
    <property type="entry name" value="NAD(P)H-dep_reductase"/>
</dbReference>
<proteinExistence type="predicted"/>
<dbReference type="SUPFAM" id="SSF52218">
    <property type="entry name" value="Flavoproteins"/>
    <property type="match status" value="1"/>
</dbReference>
<dbReference type="GO" id="GO:0005829">
    <property type="term" value="C:cytosol"/>
    <property type="evidence" value="ECO:0007669"/>
    <property type="project" value="TreeGrafter"/>
</dbReference>
<reference evidence="3" key="1">
    <citation type="submission" date="2019-01" db="EMBL/GenBank/DDBJ databases">
        <title>Gri0909 isolated from a small marine red alga.</title>
        <authorList>
            <person name="Kim J."/>
            <person name="Jeong S.E."/>
            <person name="Jeon C.O."/>
        </authorList>
    </citation>
    <scope>NUCLEOTIDE SEQUENCE [LARGE SCALE GENOMIC DNA]</scope>
    <source>
        <strain evidence="3">Gri0909</strain>
    </source>
</reference>
<dbReference type="Proteomes" id="UP000287447">
    <property type="component" value="Unassembled WGS sequence"/>
</dbReference>
<dbReference type="AlphaFoldDB" id="A0A437QK11"/>
<dbReference type="GO" id="GO:0010181">
    <property type="term" value="F:FMN binding"/>
    <property type="evidence" value="ECO:0007669"/>
    <property type="project" value="TreeGrafter"/>
</dbReference>
<organism evidence="2 3">
    <name type="scientific">Hwanghaeella grinnelliae</name>
    <dbReference type="NCBI Taxonomy" id="2500179"/>
    <lineage>
        <taxon>Bacteria</taxon>
        <taxon>Pseudomonadati</taxon>
        <taxon>Pseudomonadota</taxon>
        <taxon>Alphaproteobacteria</taxon>
        <taxon>Rhodospirillales</taxon>
        <taxon>Rhodospirillaceae</taxon>
        <taxon>Hwanghaeella</taxon>
    </lineage>
</organism>
<evidence type="ECO:0000313" key="2">
    <source>
        <dbReference type="EMBL" id="RVU34850.1"/>
    </source>
</evidence>
<protein>
    <submittedName>
        <fullName evidence="2">NADPH-dependent oxidoreductase</fullName>
    </submittedName>
</protein>